<gene>
    <name evidence="1" type="ORF">N5B56_06240</name>
</gene>
<dbReference type="Pfam" id="PF18907">
    <property type="entry name" value="DUF5662"/>
    <property type="match status" value="1"/>
</dbReference>
<keyword evidence="2" id="KW-1185">Reference proteome</keyword>
<organism evidence="1 2">
    <name type="scientific">Eubacterium album</name>
    <dbReference type="NCBI Taxonomy" id="2978477"/>
    <lineage>
        <taxon>Bacteria</taxon>
        <taxon>Bacillati</taxon>
        <taxon>Bacillota</taxon>
        <taxon>Clostridia</taxon>
        <taxon>Eubacteriales</taxon>
        <taxon>Eubacteriaceae</taxon>
        <taxon>Eubacterium</taxon>
    </lineage>
</organism>
<dbReference type="RefSeq" id="WP_022088757.1">
    <property type="nucleotide sequence ID" value="NZ_JAODBU010000006.1"/>
</dbReference>
<name>A0ABT2LZI6_9FIRM</name>
<evidence type="ECO:0000313" key="2">
    <source>
        <dbReference type="Proteomes" id="UP001431199"/>
    </source>
</evidence>
<comment type="caution">
    <text evidence="1">The sequence shown here is derived from an EMBL/GenBank/DDBJ whole genome shotgun (WGS) entry which is preliminary data.</text>
</comment>
<sequence>MSVVNNFFGHLRTITKHRHMVIKHCKKAGILWQGLRHDLSKYSPTEFIPGVKYYTGTKSPNEGERIDKGYSVAWLHHKGRNKHHFEYWMDYSNVTHRNDPVEMPYNYVVEMFCDRVAASKIYNGSLYKETDPIDYFNAKHGQRTIHPKTSDEIEKLLKMLASEGEDATFAYIREQMKKFRIEKKKHIKLKRSLRNY</sequence>
<dbReference type="Proteomes" id="UP001431199">
    <property type="component" value="Unassembled WGS sequence"/>
</dbReference>
<protein>
    <submittedName>
        <fullName evidence="1">DUF5662 family protein</fullName>
    </submittedName>
</protein>
<reference evidence="1" key="1">
    <citation type="submission" date="2022-09" db="EMBL/GenBank/DDBJ databases">
        <title>Eubacterium sp. LFL-14 isolated from human feces.</title>
        <authorList>
            <person name="Liu F."/>
        </authorList>
    </citation>
    <scope>NUCLEOTIDE SEQUENCE</scope>
    <source>
        <strain evidence="1">LFL-14</strain>
    </source>
</reference>
<dbReference type="InterPro" id="IPR043721">
    <property type="entry name" value="DUF5662"/>
</dbReference>
<dbReference type="EMBL" id="JAODBU010000006">
    <property type="protein sequence ID" value="MCT7398685.1"/>
    <property type="molecule type" value="Genomic_DNA"/>
</dbReference>
<evidence type="ECO:0000313" key="1">
    <source>
        <dbReference type="EMBL" id="MCT7398685.1"/>
    </source>
</evidence>
<accession>A0ABT2LZI6</accession>
<proteinExistence type="predicted"/>